<evidence type="ECO:0000256" key="3">
    <source>
        <dbReference type="PROSITE-ProRule" id="PRU00335"/>
    </source>
</evidence>
<dbReference type="InterPro" id="IPR001647">
    <property type="entry name" value="HTH_TetR"/>
</dbReference>
<proteinExistence type="predicted"/>
<dbReference type="GO" id="GO:0003700">
    <property type="term" value="F:DNA-binding transcription factor activity"/>
    <property type="evidence" value="ECO:0007669"/>
    <property type="project" value="TreeGrafter"/>
</dbReference>
<dbReference type="SUPFAM" id="SSF48498">
    <property type="entry name" value="Tetracyclin repressor-like, C-terminal domain"/>
    <property type="match status" value="1"/>
</dbReference>
<sequence length="232" mass="25324">MPPDNQIPTDNDQTMQQENSSTGAGYGVADALEAAPAPVKATRPKPGERRVQVLQTLAAMLETPKGEKITTAALAARLDVSEAALYRHFASKAQMFEGLIEFIEQTIFGLINQISAQDQDGVTQARAIVLMLLGFAEKNPGMTRVLTGEALVGEHERLQERMNQLLDRIEASLRQVLRLASAQGTLPETFDANSRANLLVSYVLGRWHRFAKSGFKRSPAEGAEPQVSALLR</sequence>
<evidence type="ECO:0000256" key="4">
    <source>
        <dbReference type="SAM" id="Coils"/>
    </source>
</evidence>
<dbReference type="NCBIfam" id="NF007015">
    <property type="entry name" value="PRK09480.1"/>
    <property type="match status" value="1"/>
</dbReference>
<dbReference type="Pfam" id="PF00440">
    <property type="entry name" value="TetR_N"/>
    <property type="match status" value="1"/>
</dbReference>
<dbReference type="GO" id="GO:0000976">
    <property type="term" value="F:transcription cis-regulatory region binding"/>
    <property type="evidence" value="ECO:0007669"/>
    <property type="project" value="TreeGrafter"/>
</dbReference>
<feature type="region of interest" description="Disordered" evidence="5">
    <location>
        <begin position="1"/>
        <end position="28"/>
    </location>
</feature>
<dbReference type="InterPro" id="IPR054580">
    <property type="entry name" value="SlmA-like_C"/>
</dbReference>
<organism evidence="7 8">
    <name type="scientific">Pandoraea pnomenusa</name>
    <dbReference type="NCBI Taxonomy" id="93220"/>
    <lineage>
        <taxon>Bacteria</taxon>
        <taxon>Pseudomonadati</taxon>
        <taxon>Pseudomonadota</taxon>
        <taxon>Betaproteobacteria</taxon>
        <taxon>Burkholderiales</taxon>
        <taxon>Burkholderiaceae</taxon>
        <taxon>Pandoraea</taxon>
    </lineage>
</organism>
<evidence type="ECO:0000256" key="1">
    <source>
        <dbReference type="ARBA" id="ARBA00023054"/>
    </source>
</evidence>
<dbReference type="PANTHER" id="PTHR30055:SF183">
    <property type="entry name" value="NUCLEOID OCCLUSION FACTOR SLMA"/>
    <property type="match status" value="1"/>
</dbReference>
<evidence type="ECO:0000259" key="6">
    <source>
        <dbReference type="PROSITE" id="PS50977"/>
    </source>
</evidence>
<evidence type="ECO:0000313" key="8">
    <source>
        <dbReference type="Proteomes" id="UP000254573"/>
    </source>
</evidence>
<feature type="coiled-coil region" evidence="4">
    <location>
        <begin position="148"/>
        <end position="175"/>
    </location>
</feature>
<dbReference type="Proteomes" id="UP000254573">
    <property type="component" value="Unassembled WGS sequence"/>
</dbReference>
<dbReference type="STRING" id="93220.A6P55_12720"/>
<evidence type="ECO:0000256" key="2">
    <source>
        <dbReference type="ARBA" id="ARBA00023125"/>
    </source>
</evidence>
<dbReference type="AlphaFoldDB" id="A0A378YRP4"/>
<keyword evidence="1 4" id="KW-0175">Coiled coil</keyword>
<feature type="DNA-binding region" description="H-T-H motif" evidence="3">
    <location>
        <begin position="70"/>
        <end position="89"/>
    </location>
</feature>
<reference evidence="7 8" key="1">
    <citation type="submission" date="2018-06" db="EMBL/GenBank/DDBJ databases">
        <authorList>
            <consortium name="Pathogen Informatics"/>
            <person name="Doyle S."/>
        </authorList>
    </citation>
    <scope>NUCLEOTIDE SEQUENCE [LARGE SCALE GENOMIC DNA]</scope>
    <source>
        <strain evidence="7 8">NCTC13160</strain>
    </source>
</reference>
<name>A0A378YRP4_9BURK</name>
<dbReference type="InterPro" id="IPR050109">
    <property type="entry name" value="HTH-type_TetR-like_transc_reg"/>
</dbReference>
<dbReference type="Pfam" id="PF22276">
    <property type="entry name" value="SlmA-like_C"/>
    <property type="match status" value="1"/>
</dbReference>
<dbReference type="SUPFAM" id="SSF46689">
    <property type="entry name" value="Homeodomain-like"/>
    <property type="match status" value="1"/>
</dbReference>
<feature type="domain" description="HTH tetR-type" evidence="6">
    <location>
        <begin position="47"/>
        <end position="107"/>
    </location>
</feature>
<evidence type="ECO:0000313" key="7">
    <source>
        <dbReference type="EMBL" id="SUA79167.1"/>
    </source>
</evidence>
<dbReference type="InterPro" id="IPR036271">
    <property type="entry name" value="Tet_transcr_reg_TetR-rel_C_sf"/>
</dbReference>
<accession>A0A378YRP4</accession>
<dbReference type="EMBL" id="UGSG01000001">
    <property type="protein sequence ID" value="SUA79167.1"/>
    <property type="molecule type" value="Genomic_DNA"/>
</dbReference>
<feature type="compositionally biased region" description="Polar residues" evidence="5">
    <location>
        <begin position="1"/>
        <end position="23"/>
    </location>
</feature>
<evidence type="ECO:0000256" key="5">
    <source>
        <dbReference type="SAM" id="MobiDB-lite"/>
    </source>
</evidence>
<keyword evidence="2 3" id="KW-0238">DNA-binding</keyword>
<dbReference type="Gene3D" id="1.10.357.10">
    <property type="entry name" value="Tetracycline Repressor, domain 2"/>
    <property type="match status" value="1"/>
</dbReference>
<dbReference type="PROSITE" id="PS50977">
    <property type="entry name" value="HTH_TETR_2"/>
    <property type="match status" value="1"/>
</dbReference>
<protein>
    <submittedName>
        <fullName evidence="7">Synthetically lethal with a defective Min system protein A</fullName>
    </submittedName>
</protein>
<dbReference type="InterPro" id="IPR009057">
    <property type="entry name" value="Homeodomain-like_sf"/>
</dbReference>
<dbReference type="PANTHER" id="PTHR30055">
    <property type="entry name" value="HTH-TYPE TRANSCRIPTIONAL REGULATOR RUTR"/>
    <property type="match status" value="1"/>
</dbReference>
<gene>
    <name evidence="7" type="primary">slmA</name>
    <name evidence="7" type="ORF">NCTC13160_03078</name>
</gene>